<evidence type="ECO:0000313" key="2">
    <source>
        <dbReference type="EMBL" id="KAB5588527.1"/>
    </source>
</evidence>
<keyword evidence="3" id="KW-1185">Reference proteome</keyword>
<feature type="compositionally biased region" description="Basic and acidic residues" evidence="1">
    <location>
        <begin position="66"/>
        <end position="82"/>
    </location>
</feature>
<accession>A0A5N5QAW4</accession>
<dbReference type="AlphaFoldDB" id="A0A5N5QAW4"/>
<feature type="compositionally biased region" description="Acidic residues" evidence="1">
    <location>
        <begin position="89"/>
        <end position="102"/>
    </location>
</feature>
<comment type="caution">
    <text evidence="2">The sequence shown here is derived from an EMBL/GenBank/DDBJ whole genome shotgun (WGS) entry which is preliminary data.</text>
</comment>
<protein>
    <submittedName>
        <fullName evidence="2">Uncharacterized protein</fullName>
    </submittedName>
</protein>
<sequence>MCPFKLFKVGCLTDGVALNYWHVKPVLKFRDLSNTILKHSKIHETGTHVAFKQQNASDPGSEDLLDGWKAEDVETGDDHIGDEGALSDGGDDGDFDEDEGEDAVCGVEGLDP</sequence>
<dbReference type="EMBL" id="SSOP01000429">
    <property type="protein sequence ID" value="KAB5588527.1"/>
    <property type="molecule type" value="Genomic_DNA"/>
</dbReference>
<organism evidence="2 3">
    <name type="scientific">Ceratobasidium theobromae</name>
    <dbReference type="NCBI Taxonomy" id="1582974"/>
    <lineage>
        <taxon>Eukaryota</taxon>
        <taxon>Fungi</taxon>
        <taxon>Dikarya</taxon>
        <taxon>Basidiomycota</taxon>
        <taxon>Agaricomycotina</taxon>
        <taxon>Agaricomycetes</taxon>
        <taxon>Cantharellales</taxon>
        <taxon>Ceratobasidiaceae</taxon>
        <taxon>Ceratobasidium</taxon>
    </lineage>
</organism>
<evidence type="ECO:0000256" key="1">
    <source>
        <dbReference type="SAM" id="MobiDB-lite"/>
    </source>
</evidence>
<feature type="region of interest" description="Disordered" evidence="1">
    <location>
        <begin position="51"/>
        <end position="112"/>
    </location>
</feature>
<name>A0A5N5QAW4_9AGAM</name>
<gene>
    <name evidence="2" type="ORF">CTheo_8028</name>
</gene>
<reference evidence="2 3" key="1">
    <citation type="journal article" date="2019" name="Fungal Biol. Biotechnol.">
        <title>Draft genome sequence of fastidious pathogen Ceratobasidium theobromae, which causes vascular-streak dieback in Theobroma cacao.</title>
        <authorList>
            <person name="Ali S.S."/>
            <person name="Asman A."/>
            <person name="Shao J."/>
            <person name="Firmansyah A.P."/>
            <person name="Susilo A.W."/>
            <person name="Rosmana A."/>
            <person name="McMahon P."/>
            <person name="Junaid M."/>
            <person name="Guest D."/>
            <person name="Kheng T.Y."/>
            <person name="Meinhardt L.W."/>
            <person name="Bailey B.A."/>
        </authorList>
    </citation>
    <scope>NUCLEOTIDE SEQUENCE [LARGE SCALE GENOMIC DNA]</scope>
    <source>
        <strain evidence="2 3">CT2</strain>
    </source>
</reference>
<evidence type="ECO:0000313" key="3">
    <source>
        <dbReference type="Proteomes" id="UP000383932"/>
    </source>
</evidence>
<proteinExistence type="predicted"/>
<dbReference type="Proteomes" id="UP000383932">
    <property type="component" value="Unassembled WGS sequence"/>
</dbReference>